<evidence type="ECO:0000256" key="1">
    <source>
        <dbReference type="SAM" id="MobiDB-lite"/>
    </source>
</evidence>
<organism evidence="2">
    <name type="scientific">Eucalyptus grandis</name>
    <name type="common">Flooded gum</name>
    <dbReference type="NCBI Taxonomy" id="71139"/>
    <lineage>
        <taxon>Eukaryota</taxon>
        <taxon>Viridiplantae</taxon>
        <taxon>Streptophyta</taxon>
        <taxon>Embryophyta</taxon>
        <taxon>Tracheophyta</taxon>
        <taxon>Spermatophyta</taxon>
        <taxon>Magnoliopsida</taxon>
        <taxon>eudicotyledons</taxon>
        <taxon>Gunneridae</taxon>
        <taxon>Pentapetalae</taxon>
        <taxon>rosids</taxon>
        <taxon>malvids</taxon>
        <taxon>Myrtales</taxon>
        <taxon>Myrtaceae</taxon>
        <taxon>Myrtoideae</taxon>
        <taxon>Eucalypteae</taxon>
        <taxon>Eucalyptus</taxon>
    </lineage>
</organism>
<proteinExistence type="predicted"/>
<name>A0A059BH43_EUCGR</name>
<sequence length="129" mass="14997">MGTRNRPKKMTTSHALAWLTQEQELLPKQKPTSWRGCERSKCFDEVPRRFATIPGLQIKDPPRFQESERRRPGNLDGMNSWVPHENVRIQDDSMSKLMTFLVRNGTRPSLSTLHMNLSLPVRTEISRLL</sequence>
<feature type="region of interest" description="Disordered" evidence="1">
    <location>
        <begin position="59"/>
        <end position="82"/>
    </location>
</feature>
<reference evidence="2" key="1">
    <citation type="submission" date="2013-07" db="EMBL/GenBank/DDBJ databases">
        <title>The genome of Eucalyptus grandis.</title>
        <authorList>
            <person name="Schmutz J."/>
            <person name="Hayes R."/>
            <person name="Myburg A."/>
            <person name="Tuskan G."/>
            <person name="Grattapaglia D."/>
            <person name="Rokhsar D.S."/>
        </authorList>
    </citation>
    <scope>NUCLEOTIDE SEQUENCE</scope>
    <source>
        <tissue evidence="2">Leaf extractions</tissue>
    </source>
</reference>
<dbReference type="EMBL" id="KK198759">
    <property type="protein sequence ID" value="KCW65221.1"/>
    <property type="molecule type" value="Genomic_DNA"/>
</dbReference>
<protein>
    <submittedName>
        <fullName evidence="2">Uncharacterized protein</fullName>
    </submittedName>
</protein>
<evidence type="ECO:0000313" key="2">
    <source>
        <dbReference type="EMBL" id="KCW65221.1"/>
    </source>
</evidence>
<gene>
    <name evidence="2" type="ORF">EUGRSUZ_G02705</name>
</gene>
<accession>A0A059BH43</accession>
<dbReference type="Gramene" id="KCW65221">
    <property type="protein sequence ID" value="KCW65221"/>
    <property type="gene ID" value="EUGRSUZ_G02705"/>
</dbReference>
<dbReference type="AlphaFoldDB" id="A0A059BH43"/>
<dbReference type="InParanoid" id="A0A059BH43"/>
<feature type="compositionally biased region" description="Basic and acidic residues" evidence="1">
    <location>
        <begin position="60"/>
        <end position="73"/>
    </location>
</feature>